<evidence type="ECO:0000313" key="1">
    <source>
        <dbReference type="EMBL" id="KAL2745179.1"/>
    </source>
</evidence>
<dbReference type="EMBL" id="JAYRBN010000046">
    <property type="protein sequence ID" value="KAL2745179.1"/>
    <property type="molecule type" value="Genomic_DNA"/>
</dbReference>
<dbReference type="Proteomes" id="UP001607303">
    <property type="component" value="Unassembled WGS sequence"/>
</dbReference>
<reference evidence="1 2" key="1">
    <citation type="journal article" date="2024" name="Ann. Entomol. Soc. Am.">
        <title>Genomic analyses of the southern and eastern yellowjacket wasps (Hymenoptera: Vespidae) reveal evolutionary signatures of social life.</title>
        <authorList>
            <person name="Catto M.A."/>
            <person name="Caine P.B."/>
            <person name="Orr S.E."/>
            <person name="Hunt B.G."/>
            <person name="Goodisman M.A.D."/>
        </authorList>
    </citation>
    <scope>NUCLEOTIDE SEQUENCE [LARGE SCALE GENOMIC DNA]</scope>
    <source>
        <strain evidence="1">232</strain>
        <tissue evidence="1">Head and thorax</tissue>
    </source>
</reference>
<organism evidence="1 2">
    <name type="scientific">Vespula maculifrons</name>
    <name type="common">Eastern yellow jacket</name>
    <name type="synonym">Wasp</name>
    <dbReference type="NCBI Taxonomy" id="7453"/>
    <lineage>
        <taxon>Eukaryota</taxon>
        <taxon>Metazoa</taxon>
        <taxon>Ecdysozoa</taxon>
        <taxon>Arthropoda</taxon>
        <taxon>Hexapoda</taxon>
        <taxon>Insecta</taxon>
        <taxon>Pterygota</taxon>
        <taxon>Neoptera</taxon>
        <taxon>Endopterygota</taxon>
        <taxon>Hymenoptera</taxon>
        <taxon>Apocrita</taxon>
        <taxon>Aculeata</taxon>
        <taxon>Vespoidea</taxon>
        <taxon>Vespidae</taxon>
        <taxon>Vespinae</taxon>
        <taxon>Vespula</taxon>
    </lineage>
</organism>
<proteinExistence type="predicted"/>
<gene>
    <name evidence="1" type="ORF">V1477_006596</name>
</gene>
<comment type="caution">
    <text evidence="1">The sequence shown here is derived from an EMBL/GenBank/DDBJ whole genome shotgun (WGS) entry which is preliminary data.</text>
</comment>
<dbReference type="AlphaFoldDB" id="A0ABD2CJA7"/>
<keyword evidence="2" id="KW-1185">Reference proteome</keyword>
<accession>A0ABD2CJA7</accession>
<evidence type="ECO:0000313" key="2">
    <source>
        <dbReference type="Proteomes" id="UP001607303"/>
    </source>
</evidence>
<name>A0ABD2CJA7_VESMC</name>
<sequence>MLDRKFLDGLPRSSDIDIDTDMNIEIFSMRNCATANTTNGTMLRTTAFANLHSKSGLTRPRYSGIRKPTFNKRVCPTISLRFMEKQRISR</sequence>
<protein>
    <submittedName>
        <fullName evidence="1">Uncharacterized protein</fullName>
    </submittedName>
</protein>